<dbReference type="InterPro" id="IPR013783">
    <property type="entry name" value="Ig-like_fold"/>
</dbReference>
<feature type="domain" description="Fibronectin type-III" evidence="5">
    <location>
        <begin position="1124"/>
        <end position="1216"/>
    </location>
</feature>
<dbReference type="Proteomes" id="UP000283509">
    <property type="component" value="Unassembled WGS sequence"/>
</dbReference>
<reference evidence="6 7" key="2">
    <citation type="submission" date="2019-01" db="EMBL/GenBank/DDBJ databases">
        <title>The decoding of complex shrimp genome reveals the adaptation for benthos swimmer, frequently molting mechanism and breeding impact on genome.</title>
        <authorList>
            <person name="Sun Y."/>
            <person name="Gao Y."/>
            <person name="Yu Y."/>
        </authorList>
    </citation>
    <scope>NUCLEOTIDE SEQUENCE [LARGE SCALE GENOMIC DNA]</scope>
    <source>
        <tissue evidence="6">Muscle</tissue>
    </source>
</reference>
<dbReference type="CDD" id="cd00063">
    <property type="entry name" value="FN3"/>
    <property type="match status" value="5"/>
</dbReference>
<dbReference type="EMBL" id="QCYY01001721">
    <property type="protein sequence ID" value="ROT75870.1"/>
    <property type="molecule type" value="Genomic_DNA"/>
</dbReference>
<dbReference type="SMART" id="SM00060">
    <property type="entry name" value="FN3"/>
    <property type="match status" value="5"/>
</dbReference>
<dbReference type="Pfam" id="PF25106">
    <property type="entry name" value="VWA_4"/>
    <property type="match status" value="1"/>
</dbReference>
<comment type="caution">
    <text evidence="6">The sequence shown here is derived from an EMBL/GenBank/DDBJ whole genome shotgun (WGS) entry which is preliminary data.</text>
</comment>
<dbReference type="PANTHER" id="PTHR14905:SF7">
    <property type="entry name" value="VON WILLEBRAND FACTOR A DOMAIN-CONTAINING PROTEIN 7"/>
    <property type="match status" value="1"/>
</dbReference>
<dbReference type="Pfam" id="PF25107">
    <property type="entry name" value="VWA7_N"/>
    <property type="match status" value="1"/>
</dbReference>
<dbReference type="SUPFAM" id="SSF53300">
    <property type="entry name" value="vWA-like"/>
    <property type="match status" value="1"/>
</dbReference>
<keyword evidence="2" id="KW-0964">Secreted</keyword>
<keyword evidence="7" id="KW-1185">Reference proteome</keyword>
<dbReference type="PANTHER" id="PTHR14905">
    <property type="entry name" value="NG37"/>
    <property type="match status" value="1"/>
</dbReference>
<name>A0A3R7QRS7_PENVA</name>
<feature type="domain" description="Fibronectin type-III" evidence="5">
    <location>
        <begin position="1218"/>
        <end position="1311"/>
    </location>
</feature>
<evidence type="ECO:0000256" key="4">
    <source>
        <dbReference type="SAM" id="SignalP"/>
    </source>
</evidence>
<evidence type="ECO:0000313" key="6">
    <source>
        <dbReference type="EMBL" id="ROT75870.1"/>
    </source>
</evidence>
<dbReference type="InterPro" id="IPR052577">
    <property type="entry name" value="VWA7"/>
</dbReference>
<feature type="domain" description="Fibronectin type-III" evidence="5">
    <location>
        <begin position="1406"/>
        <end position="1500"/>
    </location>
</feature>
<feature type="domain" description="Fibronectin type-III" evidence="5">
    <location>
        <begin position="1312"/>
        <end position="1403"/>
    </location>
</feature>
<sequence>MASAAMALRGAALLLLLASGSHAFLATPLNASDPDVVNILCPDQTTGVTRDHKWITREAIRRNIRRFFLDYPPLTQPDFNVPTDASLTELYRAYYGAASSPVRFVKAVNSVAASNVKADSVRKLRYDPALQVDGERLEDTEEALGSRYSLILTSILQDEAYSAARALLGLSLHTLQKFYSHSTWIEQGNEGILPDLGFPGFVFNATAGPEEVVCTPCSDTQGPCTGNVVSGAGLTTGYYQYVEEAANGYLVSKPASGGKCSHGGVLDDSSSVPAEGGINKDTASPCFSPHYHLHEKAAELAVQATDHYLKVILDAVGNEKYRRLFDLYQGSALSIVIDTTQSMGNDIAAVQDQVAQIVNASSPELYILAPYNDPRVGPLTKTDDPEVFLDAVNALHAQYGGDAPELFWHGLQLALSSTPDYGNVFCFTDAGGKDGVIMESMIALAQSRAMKVNIVYSGKITSSAARLVTGVPEYRELADATGGLFIPSNKFDVDFITPILGDSVESSDVDITVLKDLTGAQVIDLPIDDSILDFTIHLAGHMDKAVLRDITGTEYNLTDVAALEATPGVEVVAFAEALMDLRWLAPRYGMWELHLDSSSNYSLSVTANSTLAWLGEFCILDPSPPHPHYRPAEGRPLTNTVYYLEVMLVGYLESEVIDVHLVEFVDVSGSLLRSIPYSEGIDDVFYIRSEPLPEQHFYMKLYGKVHSGNTFSRLQPVLISPVKASVEVLATSADLSAKPGHTAQGDFLVTNFGLESDFNITGTDSGKFLQYMEPAVIHLTEGGSGTVTAHFKVKTDTAPGTVSTVMVTAQSLKQTYSVNTAITHFHVVPKTVDDIPPTCTLASEPDCTGFTYNGICSQKNWTVEATLQDLGSGLSNVYARPDGFASVVAGLAPGTKELVNVTYSADCCSSQVDIIGVDTQGNVGKCVIDMGALGGYILDLEAEDVGETWVLLRWEITSSDLDLHKYRLLINNDFTEEFLCLESVCRRNVTYLNPCTLQSFELTPHFYVGEADRAGQPAFTKATTLDTDPEMPSNGEQVNATLSTISVSWDAVSSKCVSQFEVCYRPFGFDASEICERTALSTYTLLGIEACAVYQVSVRALSPSGRRSQALEFFVNSEDAEPEAPRNVLVDLVKKDSVTITWDDPLLRVHCIDRYVITYGEVKKTVHLAEAAVRGEHFATVSPLLPCTNYTIDVFAVSVTGKSGPGVRRSAATLEDPDPEPVNSLLVSNANTSSLHVAWASLETCVDHYHVCYYEPTTPYETCQDVKEKEISLRDLKPCTPYTVLVNTVSFSGVVSNRTAQSSRTLDVQPGEPQNLRVTRETAHSIEIDYDPPTTHPQCANEYDIQQIRLDGHRRSSRPEYLHESIFSDMEACTSYEVRVRAVSSDKQASPWVSTLASTTEDVPSEPRSFEVLEATASTVTLVWYRPEENGRCASQYALEWSAPDGSSYSKTVASSEFQAEEDVAGLSACSEYHFNVTGLTASGARGAPASLSAVTAGCL</sequence>
<proteinExistence type="predicted"/>
<evidence type="ECO:0000256" key="3">
    <source>
        <dbReference type="ARBA" id="ARBA00022729"/>
    </source>
</evidence>
<dbReference type="InterPro" id="IPR056861">
    <property type="entry name" value="HMCN1-like_VWA"/>
</dbReference>
<dbReference type="PROSITE" id="PS50853">
    <property type="entry name" value="FN3"/>
    <property type="match status" value="5"/>
</dbReference>
<keyword evidence="3 4" id="KW-0732">Signal</keyword>
<dbReference type="InterPro" id="IPR056862">
    <property type="entry name" value="VWA7_N"/>
</dbReference>
<comment type="subcellular location">
    <subcellularLocation>
        <location evidence="1">Secreted</location>
    </subcellularLocation>
</comment>
<evidence type="ECO:0000256" key="2">
    <source>
        <dbReference type="ARBA" id="ARBA00022525"/>
    </source>
</evidence>
<reference evidence="6 7" key="1">
    <citation type="submission" date="2018-04" db="EMBL/GenBank/DDBJ databases">
        <authorList>
            <person name="Zhang X."/>
            <person name="Yuan J."/>
            <person name="Li F."/>
            <person name="Xiang J."/>
        </authorList>
    </citation>
    <scope>NUCLEOTIDE SEQUENCE [LARGE SCALE GENOMIC DNA]</scope>
    <source>
        <tissue evidence="6">Muscle</tissue>
    </source>
</reference>
<dbReference type="SUPFAM" id="SSF49265">
    <property type="entry name" value="Fibronectin type III"/>
    <property type="match status" value="3"/>
</dbReference>
<dbReference type="InterPro" id="IPR003961">
    <property type="entry name" value="FN3_dom"/>
</dbReference>
<feature type="chain" id="PRO_5018597698" description="Fibronectin type-III domain-containing protein" evidence="4">
    <location>
        <begin position="24"/>
        <end position="1500"/>
    </location>
</feature>
<dbReference type="InterPro" id="IPR057615">
    <property type="entry name" value="Ig_VWA7"/>
</dbReference>
<dbReference type="GO" id="GO:0032991">
    <property type="term" value="C:protein-containing complex"/>
    <property type="evidence" value="ECO:0007669"/>
    <property type="project" value="UniProtKB-ARBA"/>
</dbReference>
<dbReference type="Pfam" id="PF23619">
    <property type="entry name" value="Ig_VWA7"/>
    <property type="match status" value="1"/>
</dbReference>
<evidence type="ECO:0000256" key="1">
    <source>
        <dbReference type="ARBA" id="ARBA00004613"/>
    </source>
</evidence>
<feature type="signal peptide" evidence="4">
    <location>
        <begin position="1"/>
        <end position="23"/>
    </location>
</feature>
<dbReference type="OrthoDB" id="5985519at2759"/>
<dbReference type="Pfam" id="PF00041">
    <property type="entry name" value="fn3"/>
    <property type="match status" value="4"/>
</dbReference>
<dbReference type="Gene3D" id="2.60.40.10">
    <property type="entry name" value="Immunoglobulins"/>
    <property type="match status" value="5"/>
</dbReference>
<gene>
    <name evidence="6" type="ORF">C7M84_005580</name>
</gene>
<dbReference type="InterPro" id="IPR036116">
    <property type="entry name" value="FN3_sf"/>
</dbReference>
<accession>A0A3R7QRS7</accession>
<dbReference type="InterPro" id="IPR036465">
    <property type="entry name" value="vWFA_dom_sf"/>
</dbReference>
<feature type="domain" description="Fibronectin type-III" evidence="5">
    <location>
        <begin position="1031"/>
        <end position="1123"/>
    </location>
</feature>
<protein>
    <recommendedName>
        <fullName evidence="5">Fibronectin type-III domain-containing protein</fullName>
    </recommendedName>
</protein>
<evidence type="ECO:0000259" key="5">
    <source>
        <dbReference type="PROSITE" id="PS50853"/>
    </source>
</evidence>
<evidence type="ECO:0000313" key="7">
    <source>
        <dbReference type="Proteomes" id="UP000283509"/>
    </source>
</evidence>
<organism evidence="6 7">
    <name type="scientific">Penaeus vannamei</name>
    <name type="common">Whiteleg shrimp</name>
    <name type="synonym">Litopenaeus vannamei</name>
    <dbReference type="NCBI Taxonomy" id="6689"/>
    <lineage>
        <taxon>Eukaryota</taxon>
        <taxon>Metazoa</taxon>
        <taxon>Ecdysozoa</taxon>
        <taxon>Arthropoda</taxon>
        <taxon>Crustacea</taxon>
        <taxon>Multicrustacea</taxon>
        <taxon>Malacostraca</taxon>
        <taxon>Eumalacostraca</taxon>
        <taxon>Eucarida</taxon>
        <taxon>Decapoda</taxon>
        <taxon>Dendrobranchiata</taxon>
        <taxon>Penaeoidea</taxon>
        <taxon>Penaeidae</taxon>
        <taxon>Penaeus</taxon>
    </lineage>
</organism>